<evidence type="ECO:0000256" key="3">
    <source>
        <dbReference type="ARBA" id="ARBA00023186"/>
    </source>
</evidence>
<evidence type="ECO:0000256" key="2">
    <source>
        <dbReference type="ARBA" id="ARBA00023128"/>
    </source>
</evidence>
<keyword evidence="2" id="KW-0496">Mitochondrion</keyword>
<dbReference type="EMBL" id="JAEUBF010000160">
    <property type="protein sequence ID" value="KAH3680095.1"/>
    <property type="molecule type" value="Genomic_DNA"/>
</dbReference>
<reference evidence="6" key="2">
    <citation type="submission" date="2021-01" db="EMBL/GenBank/DDBJ databases">
        <authorList>
            <person name="Schikora-Tamarit M.A."/>
        </authorList>
    </citation>
    <scope>NUCLEOTIDE SEQUENCE</scope>
    <source>
        <strain evidence="6">CBS6341</strain>
    </source>
</reference>
<feature type="domain" description="Complex 1 LYR protein" evidence="5">
    <location>
        <begin position="9"/>
        <end position="68"/>
    </location>
</feature>
<dbReference type="InterPro" id="IPR008011">
    <property type="entry name" value="Complex1_LYR_dom"/>
</dbReference>
<comment type="subcellular location">
    <subcellularLocation>
        <location evidence="1">Mitochondrion matrix</location>
    </subcellularLocation>
</comment>
<evidence type="ECO:0000256" key="1">
    <source>
        <dbReference type="ARBA" id="ARBA00004305"/>
    </source>
</evidence>
<dbReference type="PANTHER" id="PTHR13675:SF1">
    <property type="entry name" value="SUCCINATE DEHYDROGENASE ASSEMBLY FACTOR 1, MITOCHONDRIAL"/>
    <property type="match status" value="1"/>
</dbReference>
<reference evidence="6" key="1">
    <citation type="journal article" date="2021" name="Open Biol.">
        <title>Shared evolutionary footprints suggest mitochondrial oxidative damage underlies multiple complex I losses in fungi.</title>
        <authorList>
            <person name="Schikora-Tamarit M.A."/>
            <person name="Marcet-Houben M."/>
            <person name="Nosek J."/>
            <person name="Gabaldon T."/>
        </authorList>
    </citation>
    <scope>NUCLEOTIDE SEQUENCE</scope>
    <source>
        <strain evidence="6">CBS6341</strain>
    </source>
</reference>
<dbReference type="OrthoDB" id="273010at2759"/>
<accession>A0A9P8PYV8</accession>
<comment type="caution">
    <text evidence="6">The sequence shown here is derived from an EMBL/GenBank/DDBJ whole genome shotgun (WGS) entry which is preliminary data.</text>
</comment>
<evidence type="ECO:0000313" key="6">
    <source>
        <dbReference type="EMBL" id="KAH3680095.1"/>
    </source>
</evidence>
<name>A0A9P8PYV8_9ASCO</name>
<dbReference type="PANTHER" id="PTHR13675">
    <property type="entry name" value="LYR MOTIF-CONTAINING PROTEIN 2"/>
    <property type="match status" value="1"/>
</dbReference>
<dbReference type="Pfam" id="PF05347">
    <property type="entry name" value="Complex1_LYR"/>
    <property type="match status" value="1"/>
</dbReference>
<dbReference type="AlphaFoldDB" id="A0A9P8PYV8"/>
<evidence type="ECO:0000313" key="7">
    <source>
        <dbReference type="Proteomes" id="UP000769528"/>
    </source>
</evidence>
<proteinExistence type="inferred from homology"/>
<protein>
    <recommendedName>
        <fullName evidence="5">Complex 1 LYR protein domain-containing protein</fullName>
    </recommendedName>
</protein>
<dbReference type="GO" id="GO:0034553">
    <property type="term" value="P:mitochondrial respiratory chain complex II assembly"/>
    <property type="evidence" value="ECO:0007669"/>
    <property type="project" value="InterPro"/>
</dbReference>
<keyword evidence="7" id="KW-1185">Reference proteome</keyword>
<dbReference type="GO" id="GO:0005759">
    <property type="term" value="C:mitochondrial matrix"/>
    <property type="evidence" value="ECO:0007669"/>
    <property type="project" value="UniProtKB-SubCell"/>
</dbReference>
<keyword evidence="3" id="KW-0143">Chaperone</keyword>
<dbReference type="Proteomes" id="UP000769528">
    <property type="component" value="Unassembled WGS sequence"/>
</dbReference>
<dbReference type="InterPro" id="IPR045295">
    <property type="entry name" value="Complex1_LYR_SDHAF1_LYRM8"/>
</dbReference>
<evidence type="ECO:0000259" key="5">
    <source>
        <dbReference type="Pfam" id="PF05347"/>
    </source>
</evidence>
<organism evidence="6 7">
    <name type="scientific">Wickerhamomyces mucosus</name>
    <dbReference type="NCBI Taxonomy" id="1378264"/>
    <lineage>
        <taxon>Eukaryota</taxon>
        <taxon>Fungi</taxon>
        <taxon>Dikarya</taxon>
        <taxon>Ascomycota</taxon>
        <taxon>Saccharomycotina</taxon>
        <taxon>Saccharomycetes</taxon>
        <taxon>Phaffomycetales</taxon>
        <taxon>Wickerhamomycetaceae</taxon>
        <taxon>Wickerhamomyces</taxon>
    </lineage>
</organism>
<evidence type="ECO:0000256" key="4">
    <source>
        <dbReference type="ARBA" id="ARBA00025715"/>
    </source>
</evidence>
<gene>
    <name evidence="6" type="ORF">WICMUC_000553</name>
</gene>
<comment type="similarity">
    <text evidence="4">Belongs to the complex I LYR family. SDHAF1 subfamily.</text>
</comment>
<dbReference type="CDD" id="cd20268">
    <property type="entry name" value="Complex1_LYR_SDHAF1_LYRM8"/>
    <property type="match status" value="1"/>
</dbReference>
<sequence length="78" mass="9271">MVRLSGLQKEVLKLYRQSLRNSFKKPVENQGNFRSYIKVEFGKNRNLAKKEFSTIEYLLRNGYKKLEMLSADEIKNIK</sequence>